<dbReference type="GeneID" id="5015151"/>
<dbReference type="SMART" id="SM00398">
    <property type="entry name" value="HMG"/>
    <property type="match status" value="1"/>
</dbReference>
<dbReference type="PROSITE" id="PS50118">
    <property type="entry name" value="HMG_BOX_2"/>
    <property type="match status" value="1"/>
</dbReference>
<dbReference type="OrthoDB" id="1919336at2759"/>
<dbReference type="InterPro" id="IPR036910">
    <property type="entry name" value="HMG_box_dom_sf"/>
</dbReference>
<gene>
    <name evidence="7" type="ORF">GSPATT00032201001</name>
</gene>
<accession>A0BTV2</accession>
<evidence type="ECO:0000256" key="5">
    <source>
        <dbReference type="SAM" id="MobiDB-lite"/>
    </source>
</evidence>
<feature type="region of interest" description="Disordered" evidence="5">
    <location>
        <begin position="129"/>
        <end position="168"/>
    </location>
</feature>
<keyword evidence="2 4" id="KW-0238">DNA-binding</keyword>
<keyword evidence="8" id="KW-1185">Reference proteome</keyword>
<name>A0BTV2_PARTE</name>
<feature type="compositionally biased region" description="Acidic residues" evidence="5">
    <location>
        <begin position="158"/>
        <end position="168"/>
    </location>
</feature>
<keyword evidence="3 4" id="KW-0539">Nucleus</keyword>
<dbReference type="InterPro" id="IPR050342">
    <property type="entry name" value="HMGB"/>
</dbReference>
<dbReference type="PANTHER" id="PTHR48112:SF32">
    <property type="entry name" value="HIGH MOBILITY GROUP PROTEIN B3"/>
    <property type="match status" value="1"/>
</dbReference>
<dbReference type="PANTHER" id="PTHR48112">
    <property type="entry name" value="HIGH MOBILITY GROUP PROTEIN DSP1"/>
    <property type="match status" value="1"/>
</dbReference>
<reference evidence="7 8" key="1">
    <citation type="journal article" date="2006" name="Nature">
        <title>Global trends of whole-genome duplications revealed by the ciliate Paramecium tetraurelia.</title>
        <authorList>
            <consortium name="Genoscope"/>
            <person name="Aury J.-M."/>
            <person name="Jaillon O."/>
            <person name="Duret L."/>
            <person name="Noel B."/>
            <person name="Jubin C."/>
            <person name="Porcel B.M."/>
            <person name="Segurens B."/>
            <person name="Daubin V."/>
            <person name="Anthouard V."/>
            <person name="Aiach N."/>
            <person name="Arnaiz O."/>
            <person name="Billaut A."/>
            <person name="Beisson J."/>
            <person name="Blanc I."/>
            <person name="Bouhouche K."/>
            <person name="Camara F."/>
            <person name="Duharcourt S."/>
            <person name="Guigo R."/>
            <person name="Gogendeau D."/>
            <person name="Katinka M."/>
            <person name="Keller A.-M."/>
            <person name="Kissmehl R."/>
            <person name="Klotz C."/>
            <person name="Koll F."/>
            <person name="Le Moue A."/>
            <person name="Lepere C."/>
            <person name="Malinsky S."/>
            <person name="Nowacki M."/>
            <person name="Nowak J.K."/>
            <person name="Plattner H."/>
            <person name="Poulain J."/>
            <person name="Ruiz F."/>
            <person name="Serrano V."/>
            <person name="Zagulski M."/>
            <person name="Dessen P."/>
            <person name="Betermier M."/>
            <person name="Weissenbach J."/>
            <person name="Scarpelli C."/>
            <person name="Schachter V."/>
            <person name="Sperling L."/>
            <person name="Meyer E."/>
            <person name="Cohen J."/>
            <person name="Wincker P."/>
        </authorList>
    </citation>
    <scope>NUCLEOTIDE SEQUENCE [LARGE SCALE GENOMIC DNA]</scope>
    <source>
        <strain evidence="7 8">Stock d4-2</strain>
    </source>
</reference>
<dbReference type="GO" id="GO:0005634">
    <property type="term" value="C:nucleus"/>
    <property type="evidence" value="ECO:0007669"/>
    <property type="project" value="UniProtKB-SubCell"/>
</dbReference>
<dbReference type="Gene3D" id="1.10.30.10">
    <property type="entry name" value="High mobility group box domain"/>
    <property type="match status" value="1"/>
</dbReference>
<dbReference type="EMBL" id="CT868017">
    <property type="protein sequence ID" value="CAK61969.1"/>
    <property type="molecule type" value="Genomic_DNA"/>
</dbReference>
<dbReference type="OMA" id="RRTECPN"/>
<dbReference type="SUPFAM" id="SSF47095">
    <property type="entry name" value="HMG-box"/>
    <property type="match status" value="1"/>
</dbReference>
<dbReference type="GO" id="GO:0003677">
    <property type="term" value="F:DNA binding"/>
    <property type="evidence" value="ECO:0007669"/>
    <property type="project" value="UniProtKB-UniRule"/>
</dbReference>
<evidence type="ECO:0000313" key="7">
    <source>
        <dbReference type="EMBL" id="CAK61969.1"/>
    </source>
</evidence>
<dbReference type="HOGENOM" id="CLU_135329_0_0_1"/>
<evidence type="ECO:0000313" key="8">
    <source>
        <dbReference type="Proteomes" id="UP000000600"/>
    </source>
</evidence>
<comment type="subcellular location">
    <subcellularLocation>
        <location evidence="1">Nucleus</location>
    </subcellularLocation>
</comment>
<feature type="DNA-binding region" description="HMG box" evidence="4">
    <location>
        <begin position="58"/>
        <end position="126"/>
    </location>
</feature>
<dbReference type="RefSeq" id="XP_001429367.1">
    <property type="nucleotide sequence ID" value="XM_001429330.2"/>
</dbReference>
<organism evidence="7 8">
    <name type="scientific">Paramecium tetraurelia</name>
    <dbReference type="NCBI Taxonomy" id="5888"/>
    <lineage>
        <taxon>Eukaryota</taxon>
        <taxon>Sar</taxon>
        <taxon>Alveolata</taxon>
        <taxon>Ciliophora</taxon>
        <taxon>Intramacronucleata</taxon>
        <taxon>Oligohymenophorea</taxon>
        <taxon>Peniculida</taxon>
        <taxon>Parameciidae</taxon>
        <taxon>Paramecium</taxon>
    </lineage>
</organism>
<sequence>MFEEQLLKIHVLRFHWLILKEFGFFFIEILIKTKVLNLNLNKKIHQLKQMTDKKEAPPKRPQCAFFIYKQEVYQQVKDAHPGKKMTDITKIISEQYKQLPKDKIDQYEQKYKDSKAIFEKEKKVYEDKFGKIKNERKKKKEDGKGPKKAQKKQKKQESDEDESGSDDD</sequence>
<dbReference type="Proteomes" id="UP000000600">
    <property type="component" value="Unassembled WGS sequence"/>
</dbReference>
<feature type="domain" description="HMG box" evidence="6">
    <location>
        <begin position="58"/>
        <end position="126"/>
    </location>
</feature>
<dbReference type="STRING" id="5888.A0BTV2"/>
<evidence type="ECO:0000256" key="3">
    <source>
        <dbReference type="ARBA" id="ARBA00023242"/>
    </source>
</evidence>
<proteinExistence type="predicted"/>
<dbReference type="eggNOG" id="ENOG502T1IX">
    <property type="taxonomic scope" value="Eukaryota"/>
</dbReference>
<dbReference type="InParanoid" id="A0BTV2"/>
<dbReference type="KEGG" id="ptm:GSPATT00032201001"/>
<evidence type="ECO:0000256" key="1">
    <source>
        <dbReference type="ARBA" id="ARBA00004123"/>
    </source>
</evidence>
<dbReference type="Pfam" id="PF00505">
    <property type="entry name" value="HMG_box"/>
    <property type="match status" value="1"/>
</dbReference>
<dbReference type="AlphaFoldDB" id="A0BTV2"/>
<evidence type="ECO:0000256" key="4">
    <source>
        <dbReference type="PROSITE-ProRule" id="PRU00267"/>
    </source>
</evidence>
<evidence type="ECO:0000256" key="2">
    <source>
        <dbReference type="ARBA" id="ARBA00023125"/>
    </source>
</evidence>
<dbReference type="InterPro" id="IPR009071">
    <property type="entry name" value="HMG_box_dom"/>
</dbReference>
<protein>
    <recommendedName>
        <fullName evidence="6">HMG box domain-containing protein</fullName>
    </recommendedName>
</protein>
<evidence type="ECO:0000259" key="6">
    <source>
        <dbReference type="PROSITE" id="PS50118"/>
    </source>
</evidence>